<dbReference type="SUPFAM" id="SSF49899">
    <property type="entry name" value="Concanavalin A-like lectins/glucanases"/>
    <property type="match status" value="1"/>
</dbReference>
<evidence type="ECO:0000313" key="9">
    <source>
        <dbReference type="Proteomes" id="UP000887540"/>
    </source>
</evidence>
<dbReference type="GO" id="GO:0004564">
    <property type="term" value="F:beta-fructofuranosidase activity"/>
    <property type="evidence" value="ECO:0007669"/>
    <property type="project" value="UniProtKB-EC"/>
</dbReference>
<organism evidence="9 10">
    <name type="scientific">Acrobeloides nanus</name>
    <dbReference type="NCBI Taxonomy" id="290746"/>
    <lineage>
        <taxon>Eukaryota</taxon>
        <taxon>Metazoa</taxon>
        <taxon>Ecdysozoa</taxon>
        <taxon>Nematoda</taxon>
        <taxon>Chromadorea</taxon>
        <taxon>Rhabditida</taxon>
        <taxon>Tylenchina</taxon>
        <taxon>Cephalobomorpha</taxon>
        <taxon>Cephaloboidea</taxon>
        <taxon>Cephalobidae</taxon>
        <taxon>Acrobeloides</taxon>
    </lineage>
</organism>
<keyword evidence="9" id="KW-1185">Reference proteome</keyword>
<dbReference type="Gene3D" id="2.115.10.20">
    <property type="entry name" value="Glycosyl hydrolase domain, family 43"/>
    <property type="match status" value="1"/>
</dbReference>
<dbReference type="InterPro" id="IPR051214">
    <property type="entry name" value="GH32_Enzymes"/>
</dbReference>
<dbReference type="PANTHER" id="PTHR43101">
    <property type="entry name" value="BETA-FRUCTOSIDASE"/>
    <property type="match status" value="1"/>
</dbReference>
<dbReference type="GO" id="GO:0005975">
    <property type="term" value="P:carbohydrate metabolic process"/>
    <property type="evidence" value="ECO:0007669"/>
    <property type="project" value="InterPro"/>
</dbReference>
<dbReference type="Pfam" id="PF00251">
    <property type="entry name" value="Glyco_hydro_32N"/>
    <property type="match status" value="1"/>
</dbReference>
<keyword evidence="3 5" id="KW-0378">Hydrolase</keyword>
<evidence type="ECO:0000256" key="5">
    <source>
        <dbReference type="RuleBase" id="RU362110"/>
    </source>
</evidence>
<dbReference type="CDD" id="cd08996">
    <property type="entry name" value="GH32_FFase"/>
    <property type="match status" value="1"/>
</dbReference>
<reference evidence="10" key="1">
    <citation type="submission" date="2022-11" db="UniProtKB">
        <authorList>
            <consortium name="WormBaseParasite"/>
        </authorList>
    </citation>
    <scope>IDENTIFICATION</scope>
</reference>
<evidence type="ECO:0000256" key="6">
    <source>
        <dbReference type="SAM" id="SignalP"/>
    </source>
</evidence>
<evidence type="ECO:0000259" key="7">
    <source>
        <dbReference type="Pfam" id="PF00251"/>
    </source>
</evidence>
<evidence type="ECO:0000256" key="4">
    <source>
        <dbReference type="ARBA" id="ARBA00023295"/>
    </source>
</evidence>
<dbReference type="InterPro" id="IPR013320">
    <property type="entry name" value="ConA-like_dom_sf"/>
</dbReference>
<name>A0A914D5H9_9BILA</name>
<dbReference type="EC" id="3.2.1.26" evidence="2"/>
<feature type="domain" description="Glycosyl hydrolase family 32 N-terminal" evidence="7">
    <location>
        <begin position="32"/>
        <end position="333"/>
    </location>
</feature>
<evidence type="ECO:0000256" key="3">
    <source>
        <dbReference type="ARBA" id="ARBA00022801"/>
    </source>
</evidence>
<accession>A0A914D5H9</accession>
<evidence type="ECO:0000256" key="1">
    <source>
        <dbReference type="ARBA" id="ARBA00009902"/>
    </source>
</evidence>
<evidence type="ECO:0000259" key="8">
    <source>
        <dbReference type="Pfam" id="PF08244"/>
    </source>
</evidence>
<keyword evidence="4 5" id="KW-0326">Glycosidase</keyword>
<feature type="domain" description="Glycosyl hydrolase family 32 C-terminal" evidence="8">
    <location>
        <begin position="358"/>
        <end position="435"/>
    </location>
</feature>
<dbReference type="WBParaSite" id="ACRNAN_scaffold1946.g12710.t2">
    <property type="protein sequence ID" value="ACRNAN_scaffold1946.g12710.t2"/>
    <property type="gene ID" value="ACRNAN_scaffold1946.g12710"/>
</dbReference>
<dbReference type="SUPFAM" id="SSF75005">
    <property type="entry name" value="Arabinanase/levansucrase/invertase"/>
    <property type="match status" value="1"/>
</dbReference>
<feature type="signal peptide" evidence="6">
    <location>
        <begin position="1"/>
        <end position="19"/>
    </location>
</feature>
<dbReference type="Proteomes" id="UP000887540">
    <property type="component" value="Unplaced"/>
</dbReference>
<dbReference type="InterPro" id="IPR013189">
    <property type="entry name" value="Glyco_hydro_32_C"/>
</dbReference>
<dbReference type="PANTHER" id="PTHR43101:SF1">
    <property type="entry name" value="BETA-FRUCTOSIDASE"/>
    <property type="match status" value="1"/>
</dbReference>
<dbReference type="InterPro" id="IPR013148">
    <property type="entry name" value="Glyco_hydro_32_N"/>
</dbReference>
<protein>
    <recommendedName>
        <fullName evidence="2">beta-fructofuranosidase</fullName>
        <ecNumber evidence="2">3.2.1.26</ecNumber>
    </recommendedName>
</protein>
<dbReference type="InterPro" id="IPR001362">
    <property type="entry name" value="Glyco_hydro_32"/>
</dbReference>
<dbReference type="SMART" id="SM00640">
    <property type="entry name" value="Glyco_32"/>
    <property type="match status" value="1"/>
</dbReference>
<dbReference type="Pfam" id="PF08244">
    <property type="entry name" value="Glyco_hydro_32C"/>
    <property type="match status" value="1"/>
</dbReference>
<feature type="chain" id="PRO_5036919158" description="beta-fructofuranosidase" evidence="6">
    <location>
        <begin position="20"/>
        <end position="446"/>
    </location>
</feature>
<dbReference type="AlphaFoldDB" id="A0A914D5H9"/>
<sequence length="446" mass="50967">MFRRSLILLIGFWIGSNEAINVTNSRYRQNYHIIAPTGWLNDPNGLSYFNGNYHVFFQYDPTSSNGGGPKQWGHVTSTDLVNWKYTQPTIALAPDQSYDVGGVWTGSAVNNNGELTAIYTGLHNNTGEQLVNIATSTDGVTFTKYSGNPVVPTQPIDGTNQFRDPKVWKYNGVWYMVVGNQSKKNHGRTVLYQSDDLRQWTYLGPLADEPDNRVGSMWECPNFFYINGKHVLFMGTDVERDGDHFANQGLNVYFIGDFNYETKVFSHAVDFYELDNGHDFYAAQMFQDPKNRTILFAWMNSFGTNFEEMQDGWAHTLTVPRQLRLSSDGSRVQMIPVDELTLLRGTEYINSPIEIEGHDLRLYYDKQTGKLVLERTKDVRQVDMGSIMQLNLRIFLDQSSIEVFANDGNVTMSSRYYKDPIPTITLFAEYGVANVEFQAFRLNNIW</sequence>
<keyword evidence="6" id="KW-0732">Signal</keyword>
<proteinExistence type="inferred from homology"/>
<dbReference type="InterPro" id="IPR023296">
    <property type="entry name" value="Glyco_hydro_beta-prop_sf"/>
</dbReference>
<dbReference type="Gene3D" id="2.60.120.560">
    <property type="entry name" value="Exo-inulinase, domain 1"/>
    <property type="match status" value="1"/>
</dbReference>
<evidence type="ECO:0000256" key="2">
    <source>
        <dbReference type="ARBA" id="ARBA00012758"/>
    </source>
</evidence>
<evidence type="ECO:0000313" key="10">
    <source>
        <dbReference type="WBParaSite" id="ACRNAN_scaffold1946.g12710.t2"/>
    </source>
</evidence>
<comment type="similarity">
    <text evidence="1 5">Belongs to the glycosyl hydrolase 32 family.</text>
</comment>